<keyword evidence="7 15" id="KW-0812">Transmembrane</keyword>
<feature type="transmembrane region" description="Helical" evidence="15">
    <location>
        <begin position="753"/>
        <end position="776"/>
    </location>
</feature>
<dbReference type="Pfam" id="PF07670">
    <property type="entry name" value="Gate"/>
    <property type="match status" value="2"/>
</dbReference>
<dbReference type="PANTHER" id="PTHR43185">
    <property type="entry name" value="FERROUS IRON TRANSPORT PROTEIN B"/>
    <property type="match status" value="1"/>
</dbReference>
<dbReference type="Gene3D" id="1.10.287.1770">
    <property type="match status" value="1"/>
</dbReference>
<dbReference type="GO" id="GO:0015093">
    <property type="term" value="F:ferrous iron transmembrane transporter activity"/>
    <property type="evidence" value="ECO:0007669"/>
    <property type="project" value="InterPro"/>
</dbReference>
<dbReference type="InterPro" id="IPR050860">
    <property type="entry name" value="FeoB_GTPase"/>
</dbReference>
<evidence type="ECO:0000256" key="13">
    <source>
        <dbReference type="ARBA" id="ARBA00023136"/>
    </source>
</evidence>
<keyword evidence="3" id="KW-0813">Transport</keyword>
<dbReference type="Proteomes" id="UP000886758">
    <property type="component" value="Unassembled WGS sequence"/>
</dbReference>
<evidence type="ECO:0000256" key="8">
    <source>
        <dbReference type="ARBA" id="ARBA00022741"/>
    </source>
</evidence>
<evidence type="ECO:0000256" key="2">
    <source>
        <dbReference type="ARBA" id="ARBA00022371"/>
    </source>
</evidence>
<evidence type="ECO:0000313" key="18">
    <source>
        <dbReference type="Proteomes" id="UP000886758"/>
    </source>
</evidence>
<dbReference type="SUPFAM" id="SSF52540">
    <property type="entry name" value="P-loop containing nucleoside triphosphate hydrolases"/>
    <property type="match status" value="1"/>
</dbReference>
<reference evidence="17" key="2">
    <citation type="journal article" date="2021" name="PeerJ">
        <title>Extensive microbial diversity within the chicken gut microbiome revealed by metagenomics and culture.</title>
        <authorList>
            <person name="Gilroy R."/>
            <person name="Ravi A."/>
            <person name="Getino M."/>
            <person name="Pursley I."/>
            <person name="Horton D.L."/>
            <person name="Alikhan N.F."/>
            <person name="Baker D."/>
            <person name="Gharbi K."/>
            <person name="Hall N."/>
            <person name="Watson M."/>
            <person name="Adriaenssens E.M."/>
            <person name="Foster-Nyarko E."/>
            <person name="Jarju S."/>
            <person name="Secka A."/>
            <person name="Antonio M."/>
            <person name="Oren A."/>
            <person name="Chaudhuri R.R."/>
            <person name="La Ragione R."/>
            <person name="Hildebrand F."/>
            <person name="Pallen M.J."/>
        </authorList>
    </citation>
    <scope>NUCLEOTIDE SEQUENCE</scope>
    <source>
        <strain evidence="17">ChiW17-6978</strain>
    </source>
</reference>
<keyword evidence="10" id="KW-0408">Iron</keyword>
<feature type="transmembrane region" description="Helical" evidence="15">
    <location>
        <begin position="417"/>
        <end position="439"/>
    </location>
</feature>
<feature type="transmembrane region" description="Helical" evidence="15">
    <location>
        <begin position="788"/>
        <end position="807"/>
    </location>
</feature>
<feature type="transmembrane region" description="Helical" evidence="15">
    <location>
        <begin position="549"/>
        <end position="570"/>
    </location>
</feature>
<evidence type="ECO:0000256" key="12">
    <source>
        <dbReference type="ARBA" id="ARBA00023134"/>
    </source>
</evidence>
<feature type="transmembrane region" description="Helical" evidence="15">
    <location>
        <begin position="813"/>
        <end position="830"/>
    </location>
</feature>
<keyword evidence="13 15" id="KW-0472">Membrane</keyword>
<feature type="transmembrane region" description="Helical" evidence="15">
    <location>
        <begin position="459"/>
        <end position="481"/>
    </location>
</feature>
<dbReference type="GO" id="GO:0005525">
    <property type="term" value="F:GTP binding"/>
    <property type="evidence" value="ECO:0007669"/>
    <property type="project" value="UniProtKB-KW"/>
</dbReference>
<evidence type="ECO:0000256" key="3">
    <source>
        <dbReference type="ARBA" id="ARBA00022448"/>
    </source>
</evidence>
<dbReference type="EMBL" id="DVLF01000042">
    <property type="protein sequence ID" value="HIT49630.1"/>
    <property type="molecule type" value="Genomic_DNA"/>
</dbReference>
<dbReference type="InterPro" id="IPR011640">
    <property type="entry name" value="Fe2_transport_prot_B_C"/>
</dbReference>
<gene>
    <name evidence="17" type="ORF">IAD46_01255</name>
</gene>
<dbReference type="PANTHER" id="PTHR43185:SF1">
    <property type="entry name" value="FE(2+) TRANSPORTER FEOB"/>
    <property type="match status" value="1"/>
</dbReference>
<dbReference type="CDD" id="cd01879">
    <property type="entry name" value="FeoB"/>
    <property type="match status" value="1"/>
</dbReference>
<feature type="transmembrane region" description="Helical" evidence="15">
    <location>
        <begin position="372"/>
        <end position="397"/>
    </location>
</feature>
<dbReference type="PROSITE" id="PS51711">
    <property type="entry name" value="G_FEOB"/>
    <property type="match status" value="1"/>
</dbReference>
<keyword evidence="11" id="KW-0406">Ion transport</keyword>
<dbReference type="NCBIfam" id="TIGR00231">
    <property type="entry name" value="small_GTP"/>
    <property type="match status" value="1"/>
</dbReference>
<keyword evidence="4" id="KW-1003">Cell membrane</keyword>
<keyword evidence="12" id="KW-0342">GTP-binding</keyword>
<dbReference type="FunFam" id="3.40.50.300:FF:000426">
    <property type="entry name" value="Ferrous iron transport protein B"/>
    <property type="match status" value="1"/>
</dbReference>
<evidence type="ECO:0000256" key="7">
    <source>
        <dbReference type="ARBA" id="ARBA00022692"/>
    </source>
</evidence>
<accession>A0A9D1GPT4</accession>
<dbReference type="Pfam" id="PF02421">
    <property type="entry name" value="FeoB_N"/>
    <property type="match status" value="1"/>
</dbReference>
<keyword evidence="9 15" id="KW-1133">Transmembrane helix</keyword>
<feature type="transmembrane region" description="Helical" evidence="15">
    <location>
        <begin position="487"/>
        <end position="507"/>
    </location>
</feature>
<comment type="subcellular location">
    <subcellularLocation>
        <location evidence="1">Cell inner membrane</location>
        <topology evidence="1">Multi-pass membrane protein</topology>
    </subcellularLocation>
</comment>
<organism evidence="17 18">
    <name type="scientific">Candidatus Pelethenecus faecipullorum</name>
    <dbReference type="NCBI Taxonomy" id="2840900"/>
    <lineage>
        <taxon>Bacteria</taxon>
        <taxon>Bacillati</taxon>
        <taxon>Mycoplasmatota</taxon>
        <taxon>Mollicutes</taxon>
        <taxon>Candidatus Pelethenecus</taxon>
    </lineage>
</organism>
<evidence type="ECO:0000256" key="11">
    <source>
        <dbReference type="ARBA" id="ARBA00023065"/>
    </source>
</evidence>
<feature type="domain" description="FeoB-type G" evidence="16">
    <location>
        <begin position="1"/>
        <end position="163"/>
    </location>
</feature>
<evidence type="ECO:0000259" key="16">
    <source>
        <dbReference type="PROSITE" id="PS51711"/>
    </source>
</evidence>
<keyword evidence="8" id="KW-0547">Nucleotide-binding</keyword>
<dbReference type="InterPro" id="IPR041069">
    <property type="entry name" value="FeoB_Cyto"/>
</dbReference>
<dbReference type="Gene3D" id="3.40.50.300">
    <property type="entry name" value="P-loop containing nucleotide triphosphate hydrolases"/>
    <property type="match status" value="1"/>
</dbReference>
<dbReference type="InterPro" id="IPR011642">
    <property type="entry name" value="Gate_dom"/>
</dbReference>
<keyword evidence="5" id="KW-0410">Iron transport</keyword>
<evidence type="ECO:0000256" key="9">
    <source>
        <dbReference type="ARBA" id="ARBA00022989"/>
    </source>
</evidence>
<keyword evidence="6" id="KW-0997">Cell inner membrane</keyword>
<protein>
    <recommendedName>
        <fullName evidence="2">Fe(2+) transporter FeoB</fullName>
    </recommendedName>
    <alternativeName>
        <fullName evidence="14">Ferrous iron transport protein B</fullName>
    </alternativeName>
</protein>
<evidence type="ECO:0000256" key="4">
    <source>
        <dbReference type="ARBA" id="ARBA00022475"/>
    </source>
</evidence>
<name>A0A9D1GPT4_9MOLU</name>
<reference evidence="17" key="1">
    <citation type="submission" date="2020-10" db="EMBL/GenBank/DDBJ databases">
        <authorList>
            <person name="Gilroy R."/>
        </authorList>
    </citation>
    <scope>NUCLEOTIDE SEQUENCE</scope>
    <source>
        <strain evidence="17">ChiW17-6978</strain>
    </source>
</reference>
<dbReference type="Pfam" id="PF17910">
    <property type="entry name" value="FeoB_Cyto"/>
    <property type="match status" value="1"/>
</dbReference>
<dbReference type="GO" id="GO:0005886">
    <property type="term" value="C:plasma membrane"/>
    <property type="evidence" value="ECO:0007669"/>
    <property type="project" value="UniProtKB-SubCell"/>
</dbReference>
<evidence type="ECO:0000313" key="17">
    <source>
        <dbReference type="EMBL" id="HIT49630.1"/>
    </source>
</evidence>
<comment type="caution">
    <text evidence="17">The sequence shown here is derived from an EMBL/GenBank/DDBJ whole genome shotgun (WGS) entry which is preliminary data.</text>
</comment>
<evidence type="ECO:0000256" key="5">
    <source>
        <dbReference type="ARBA" id="ARBA00022496"/>
    </source>
</evidence>
<evidence type="ECO:0000256" key="1">
    <source>
        <dbReference type="ARBA" id="ARBA00004429"/>
    </source>
</evidence>
<evidence type="ECO:0000256" key="15">
    <source>
        <dbReference type="SAM" id="Phobius"/>
    </source>
</evidence>
<proteinExistence type="predicted"/>
<feature type="transmembrane region" description="Helical" evidence="15">
    <location>
        <begin position="337"/>
        <end position="360"/>
    </location>
</feature>
<feature type="transmembrane region" description="Helical" evidence="15">
    <location>
        <begin position="280"/>
        <end position="298"/>
    </location>
</feature>
<dbReference type="AlphaFoldDB" id="A0A9D1GPT4"/>
<dbReference type="InterPro" id="IPR030389">
    <property type="entry name" value="G_FEOB_dom"/>
</dbReference>
<dbReference type="InterPro" id="IPR005225">
    <property type="entry name" value="Small_GTP-bd"/>
</dbReference>
<evidence type="ECO:0000256" key="10">
    <source>
        <dbReference type="ARBA" id="ARBA00023004"/>
    </source>
</evidence>
<evidence type="ECO:0000256" key="6">
    <source>
        <dbReference type="ARBA" id="ARBA00022519"/>
    </source>
</evidence>
<sequence length="839" mass="93480">MKRFALAGNPNSGKTTLFNSLTGSTAHVGNWPGVTVDKKEGLYKKCKEVISIVDLPGIYSLSPYTPEEVISRNYILEEKPDCIINIVDATNLERNLYLSTQLAEMDVPMVIALNMMDIVRKSGDSIDPHSLEKKFGVPVVCISASKEENLNELMDIAYNESLKKRPGQTVLDQGVLAHLIADCKRAFTALGVDHPLFHAIKLIENDEIEVKNHPDLVKIVDEFKKAFRDETFGTDLEAIVADSRYQFISKNYASVKVKKEQTGTKVTKSDKIDKVLTNKWIGIPIFLVILFLIFHLTFSENLFYLGGLFSNVAPSFEGNEFFEGLFWTDAGINSPGVILQSLVIGVTDFISAAVSGWLASAPSWVSGLICDGILAGVFAVLSFVPQILLLFLFFSILEDTGYMARVAFILDRIFRKFGLSGRAFMPMIMGFGCSVPAMINTRTLADEKERIATIRVIPFFSCGAKLPILTAIAGAIVSVFNFPNVDIITYSMYLVGIVTAIVAVIVMRHTTMRGEVPPFIMELPTYHLPQLKSLLFHLWDKLKHYVKKAFTIILASTIVIWFLQSFTWNWEYIEQADVTEITNQTFAQMMEDETFKNEVLALNSTYDASEITFDVLLEDTTEENQAAYEAVTDRVFNQALLDFETIKNDSAYHDTSDSILAGLGQLIQPLFTPLGFGSNLDRQNGWVFGVSAVTGLIAKENVISTFAVLAQCTSNQTADTLDGFKTLYFTMTDEEGVNASIQMIQNAGVGNQWPILIAFIVFNMTTIPCFAAVATAKAELPKKKLGRTLLFWLITSYIASMICFLVLSWWWTSLIIAALFVASGFGIHYYNRYRDQKGV</sequence>
<dbReference type="InterPro" id="IPR027417">
    <property type="entry name" value="P-loop_NTPase"/>
</dbReference>
<evidence type="ECO:0000256" key="14">
    <source>
        <dbReference type="ARBA" id="ARBA00031200"/>
    </source>
</evidence>
<dbReference type="Pfam" id="PF07664">
    <property type="entry name" value="FeoB_C"/>
    <property type="match status" value="1"/>
</dbReference>